<evidence type="ECO:0000256" key="1">
    <source>
        <dbReference type="ARBA" id="ARBA00004123"/>
    </source>
</evidence>
<dbReference type="AlphaFoldDB" id="A0A9W7D8F6"/>
<dbReference type="OrthoDB" id="29061at2759"/>
<dbReference type="GO" id="GO:0008180">
    <property type="term" value="C:COP9 signalosome"/>
    <property type="evidence" value="ECO:0007669"/>
    <property type="project" value="UniProtKB-KW"/>
</dbReference>
<dbReference type="InterPro" id="IPR036390">
    <property type="entry name" value="WH_DNA-bd_sf"/>
</dbReference>
<name>A0A9W7D8F6_9STRA</name>
<feature type="domain" description="PCI" evidence="9">
    <location>
        <begin position="271"/>
        <end position="442"/>
    </location>
</feature>
<reference evidence="10" key="1">
    <citation type="submission" date="2023-04" db="EMBL/GenBank/DDBJ databases">
        <title>Phytophthora lilii NBRC 32176.</title>
        <authorList>
            <person name="Ichikawa N."/>
            <person name="Sato H."/>
            <person name="Tonouchi N."/>
        </authorList>
    </citation>
    <scope>NUCLEOTIDE SEQUENCE</scope>
    <source>
        <strain evidence="10">NBRC 32176</strain>
    </source>
</reference>
<dbReference type="SMART" id="SM00088">
    <property type="entry name" value="PINT"/>
    <property type="match status" value="1"/>
</dbReference>
<feature type="compositionally biased region" description="Gly residues" evidence="8">
    <location>
        <begin position="77"/>
        <end position="86"/>
    </location>
</feature>
<keyword evidence="5" id="KW-0963">Cytoplasm</keyword>
<dbReference type="PANTHER" id="PTHR10758">
    <property type="entry name" value="26S PROTEASOME NON-ATPASE REGULATORY SUBUNIT 3/COP9 SIGNALOSOME COMPLEX SUBUNIT 3"/>
    <property type="match status" value="1"/>
</dbReference>
<evidence type="ECO:0000256" key="2">
    <source>
        <dbReference type="ARBA" id="ARBA00004496"/>
    </source>
</evidence>
<dbReference type="InterPro" id="IPR000717">
    <property type="entry name" value="PCI_dom"/>
</dbReference>
<protein>
    <recommendedName>
        <fullName evidence="4">COP9 signalosome complex subunit 3</fullName>
    </recommendedName>
</protein>
<organism evidence="10 11">
    <name type="scientific">Phytophthora lilii</name>
    <dbReference type="NCBI Taxonomy" id="2077276"/>
    <lineage>
        <taxon>Eukaryota</taxon>
        <taxon>Sar</taxon>
        <taxon>Stramenopiles</taxon>
        <taxon>Oomycota</taxon>
        <taxon>Peronosporomycetes</taxon>
        <taxon>Peronosporales</taxon>
        <taxon>Peronosporaceae</taxon>
        <taxon>Phytophthora</taxon>
    </lineage>
</organism>
<dbReference type="Gene3D" id="1.10.10.10">
    <property type="entry name" value="Winged helix-like DNA-binding domain superfamily/Winged helix DNA-binding domain"/>
    <property type="match status" value="1"/>
</dbReference>
<dbReference type="GO" id="GO:0005737">
    <property type="term" value="C:cytoplasm"/>
    <property type="evidence" value="ECO:0007669"/>
    <property type="project" value="UniProtKB-SubCell"/>
</dbReference>
<evidence type="ECO:0000313" key="10">
    <source>
        <dbReference type="EMBL" id="GMF65007.1"/>
    </source>
</evidence>
<evidence type="ECO:0000256" key="7">
    <source>
        <dbReference type="ARBA" id="ARBA00023242"/>
    </source>
</evidence>
<evidence type="ECO:0000313" key="11">
    <source>
        <dbReference type="Proteomes" id="UP001165083"/>
    </source>
</evidence>
<proteinExistence type="inferred from homology"/>
<evidence type="ECO:0000259" key="9">
    <source>
        <dbReference type="PROSITE" id="PS50250"/>
    </source>
</evidence>
<dbReference type="SUPFAM" id="SSF46785">
    <property type="entry name" value="Winged helix' DNA-binding domain"/>
    <property type="match status" value="1"/>
</dbReference>
<feature type="compositionally biased region" description="Gly residues" evidence="8">
    <location>
        <begin position="47"/>
        <end position="60"/>
    </location>
</feature>
<evidence type="ECO:0000256" key="6">
    <source>
        <dbReference type="ARBA" id="ARBA00022790"/>
    </source>
</evidence>
<dbReference type="GO" id="GO:0006511">
    <property type="term" value="P:ubiquitin-dependent protein catabolic process"/>
    <property type="evidence" value="ECO:0007669"/>
    <property type="project" value="TreeGrafter"/>
</dbReference>
<dbReference type="InterPro" id="IPR055089">
    <property type="entry name" value="COP9_N"/>
</dbReference>
<dbReference type="EMBL" id="BSXW01012438">
    <property type="protein sequence ID" value="GMF65007.1"/>
    <property type="molecule type" value="Genomic_DNA"/>
</dbReference>
<comment type="subcellular location">
    <subcellularLocation>
        <location evidence="2">Cytoplasm</location>
    </subcellularLocation>
    <subcellularLocation>
        <location evidence="1">Nucleus</location>
    </subcellularLocation>
</comment>
<evidence type="ECO:0000256" key="5">
    <source>
        <dbReference type="ARBA" id="ARBA00022490"/>
    </source>
</evidence>
<sequence>MSKTICQKQDILLTKKKHFRRHGVGPAAADPVPADARGGRERRRGGPQAGGRHLGAGAGRRGAHGGREGGVHRAAGRGAGARGSGGGAAASELSAACVRRFVTVERSQSIVDSSLLRCVPVQRSSKAHKLEHARHQEELGEERAKLLQQVAQLFHQIPVAVAAKEIKKVSVLGDQYARLAVDMQQSIKTLFPLKSFLRRFHEQGNAVLTPLHAQFFYLCIHAKCYFAAMEILDQYEHMLLYTEEHASHLVSSVNFLGYAYYGGLLYLGEKRYQEALDFFQLAITAPALSLSAFVIEAYKKLLLVTLILRGESVMLPKYTPFVVTRHVENHCTAYADLVNAFVVEKDLASVLEVVTKNEELFVQEDNFGLVKQVVQAFKQRKLLQLTRTYATIELTEIATAAGISSSDAVAAEKMLLELISKGQMDAVIDKQKAMVRFVLENEDGGAYQDEVQGEATRKLQEEMEKLVMVASQLRYMDVELVTSAKFQSRLQKDKDRRSRLNMHNQQGDERMIIEGASGMDTME</sequence>
<dbReference type="Proteomes" id="UP001165083">
    <property type="component" value="Unassembled WGS sequence"/>
</dbReference>
<dbReference type="InterPro" id="IPR036388">
    <property type="entry name" value="WH-like_DNA-bd_sf"/>
</dbReference>
<dbReference type="Pfam" id="PF22788">
    <property type="entry name" value="COP9_hel_rpt"/>
    <property type="match status" value="1"/>
</dbReference>
<dbReference type="PANTHER" id="PTHR10758:SF1">
    <property type="entry name" value="COP9 SIGNALOSOME COMPLEX SUBUNIT 3"/>
    <property type="match status" value="1"/>
</dbReference>
<comment type="similarity">
    <text evidence="3">Belongs to the CSN3 family.</text>
</comment>
<feature type="compositionally biased region" description="Low complexity" evidence="8">
    <location>
        <begin position="24"/>
        <end position="36"/>
    </location>
</feature>
<feature type="region of interest" description="Disordered" evidence="8">
    <location>
        <begin position="17"/>
        <end position="86"/>
    </location>
</feature>
<gene>
    <name evidence="10" type="ORF">Plil01_001774300</name>
</gene>
<evidence type="ECO:0000256" key="4">
    <source>
        <dbReference type="ARBA" id="ARBA00014878"/>
    </source>
</evidence>
<keyword evidence="7" id="KW-0539">Nucleus</keyword>
<dbReference type="Pfam" id="PF01399">
    <property type="entry name" value="PCI"/>
    <property type="match status" value="1"/>
</dbReference>
<evidence type="ECO:0000256" key="8">
    <source>
        <dbReference type="SAM" id="MobiDB-lite"/>
    </source>
</evidence>
<keyword evidence="11" id="KW-1185">Reference proteome</keyword>
<accession>A0A9W7D8F6</accession>
<keyword evidence="6" id="KW-0736">Signalosome</keyword>
<dbReference type="PROSITE" id="PS50250">
    <property type="entry name" value="PCI"/>
    <property type="match status" value="1"/>
</dbReference>
<comment type="caution">
    <text evidence="10">The sequence shown here is derived from an EMBL/GenBank/DDBJ whole genome shotgun (WGS) entry which is preliminary data.</text>
</comment>
<dbReference type="InterPro" id="IPR050756">
    <property type="entry name" value="CSN3"/>
</dbReference>
<evidence type="ECO:0000256" key="3">
    <source>
        <dbReference type="ARBA" id="ARBA00007084"/>
    </source>
</evidence>